<protein>
    <recommendedName>
        <fullName evidence="3">Lipoprotein</fullName>
    </recommendedName>
</protein>
<keyword evidence="2" id="KW-1185">Reference proteome</keyword>
<name>A0A1M5KJ91_9FLAO</name>
<reference evidence="2" key="1">
    <citation type="submission" date="2016-11" db="EMBL/GenBank/DDBJ databases">
        <authorList>
            <person name="Varghese N."/>
            <person name="Submissions S."/>
        </authorList>
    </citation>
    <scope>NUCLEOTIDE SEQUENCE [LARGE SCALE GENOMIC DNA]</scope>
    <source>
        <strain evidence="2">DSM 19978</strain>
    </source>
</reference>
<dbReference type="Proteomes" id="UP000184516">
    <property type="component" value="Unassembled WGS sequence"/>
</dbReference>
<proteinExistence type="predicted"/>
<evidence type="ECO:0000313" key="1">
    <source>
        <dbReference type="EMBL" id="SHG52700.1"/>
    </source>
</evidence>
<gene>
    <name evidence="1" type="ORF">SAMN05443549_104333</name>
</gene>
<dbReference type="PROSITE" id="PS51257">
    <property type="entry name" value="PROKAR_LIPOPROTEIN"/>
    <property type="match status" value="1"/>
</dbReference>
<evidence type="ECO:0008006" key="3">
    <source>
        <dbReference type="Google" id="ProtNLM"/>
    </source>
</evidence>
<dbReference type="EMBL" id="FQWB01000004">
    <property type="protein sequence ID" value="SHG52700.1"/>
    <property type="molecule type" value="Genomic_DNA"/>
</dbReference>
<dbReference type="OrthoDB" id="1351300at2"/>
<sequence>MKNKVLVLCFFILLIGCKPKQVVVKPVVVEYAKVPLAEVGADQKKRAYDLGKRLLMICNTSKFIPFKESEATPSVIQNTTLEKHSKVCLKFRERYGSFVDLKLMEVYRISPGNETLFRYKALYERSNANKELRVTLNAENKVSSLKTTEWTDTFLKK</sequence>
<accession>A0A1M5KJ91</accession>
<dbReference type="RefSeq" id="WP_073370719.1">
    <property type="nucleotide sequence ID" value="NZ_FQWB01000004.1"/>
</dbReference>
<dbReference type="AlphaFoldDB" id="A0A1M5KJ91"/>
<organism evidence="1 2">
    <name type="scientific">Flavobacterium fluvii</name>
    <dbReference type="NCBI Taxonomy" id="468056"/>
    <lineage>
        <taxon>Bacteria</taxon>
        <taxon>Pseudomonadati</taxon>
        <taxon>Bacteroidota</taxon>
        <taxon>Flavobacteriia</taxon>
        <taxon>Flavobacteriales</taxon>
        <taxon>Flavobacteriaceae</taxon>
        <taxon>Flavobacterium</taxon>
    </lineage>
</organism>
<evidence type="ECO:0000313" key="2">
    <source>
        <dbReference type="Proteomes" id="UP000184516"/>
    </source>
</evidence>